<feature type="compositionally biased region" description="Low complexity" evidence="1">
    <location>
        <begin position="118"/>
        <end position="129"/>
    </location>
</feature>
<dbReference type="AlphaFoldDB" id="A0A6G1HED1"/>
<feature type="region of interest" description="Disordered" evidence="1">
    <location>
        <begin position="1"/>
        <end position="139"/>
    </location>
</feature>
<protein>
    <submittedName>
        <fullName evidence="2">Uncharacterized protein</fullName>
    </submittedName>
</protein>
<feature type="compositionally biased region" description="Polar residues" evidence="1">
    <location>
        <begin position="24"/>
        <end position="34"/>
    </location>
</feature>
<dbReference type="PANTHER" id="PTHR37540:SF5">
    <property type="entry name" value="TRANSCRIPTION FACTOR DOMAIN-CONTAINING PROTEIN"/>
    <property type="match status" value="1"/>
</dbReference>
<accession>A0A6G1HED1</accession>
<reference evidence="2" key="1">
    <citation type="journal article" date="2020" name="Stud. Mycol.">
        <title>101 Dothideomycetes genomes: a test case for predicting lifestyles and emergence of pathogens.</title>
        <authorList>
            <person name="Haridas S."/>
            <person name="Albert R."/>
            <person name="Binder M."/>
            <person name="Bloem J."/>
            <person name="Labutti K."/>
            <person name="Salamov A."/>
            <person name="Andreopoulos B."/>
            <person name="Baker S."/>
            <person name="Barry K."/>
            <person name="Bills G."/>
            <person name="Bluhm B."/>
            <person name="Cannon C."/>
            <person name="Castanera R."/>
            <person name="Culley D."/>
            <person name="Daum C."/>
            <person name="Ezra D."/>
            <person name="Gonzalez J."/>
            <person name="Henrissat B."/>
            <person name="Kuo A."/>
            <person name="Liang C."/>
            <person name="Lipzen A."/>
            <person name="Lutzoni F."/>
            <person name="Magnuson J."/>
            <person name="Mondo S."/>
            <person name="Nolan M."/>
            <person name="Ohm R."/>
            <person name="Pangilinan J."/>
            <person name="Park H.-J."/>
            <person name="Ramirez L."/>
            <person name="Alfaro M."/>
            <person name="Sun H."/>
            <person name="Tritt A."/>
            <person name="Yoshinaga Y."/>
            <person name="Zwiers L.-H."/>
            <person name="Turgeon B."/>
            <person name="Goodwin S."/>
            <person name="Spatafora J."/>
            <person name="Crous P."/>
            <person name="Grigoriev I."/>
        </authorList>
    </citation>
    <scope>NUCLEOTIDE SEQUENCE</scope>
    <source>
        <strain evidence="2">CBS 113979</strain>
    </source>
</reference>
<evidence type="ECO:0000256" key="1">
    <source>
        <dbReference type="SAM" id="MobiDB-lite"/>
    </source>
</evidence>
<proteinExistence type="predicted"/>
<organism evidence="2 3">
    <name type="scientific">Aulographum hederae CBS 113979</name>
    <dbReference type="NCBI Taxonomy" id="1176131"/>
    <lineage>
        <taxon>Eukaryota</taxon>
        <taxon>Fungi</taxon>
        <taxon>Dikarya</taxon>
        <taxon>Ascomycota</taxon>
        <taxon>Pezizomycotina</taxon>
        <taxon>Dothideomycetes</taxon>
        <taxon>Pleosporomycetidae</taxon>
        <taxon>Aulographales</taxon>
        <taxon>Aulographaceae</taxon>
    </lineage>
</organism>
<keyword evidence="3" id="KW-1185">Reference proteome</keyword>
<name>A0A6G1HED1_9PEZI</name>
<feature type="compositionally biased region" description="Low complexity" evidence="1">
    <location>
        <begin position="43"/>
        <end position="66"/>
    </location>
</feature>
<dbReference type="Pfam" id="PF11951">
    <property type="entry name" value="Fungal_trans_2"/>
    <property type="match status" value="1"/>
</dbReference>
<evidence type="ECO:0000313" key="2">
    <source>
        <dbReference type="EMBL" id="KAF1991380.1"/>
    </source>
</evidence>
<dbReference type="OrthoDB" id="3889028at2759"/>
<evidence type="ECO:0000313" key="3">
    <source>
        <dbReference type="Proteomes" id="UP000800041"/>
    </source>
</evidence>
<sequence>MGMGGGPSPGQDGKRANTGKKRQQGQITSPTASTIRALPADSAPPTLSAGPAPASSAPSSISNDASTATPTSNPKFQFISVDNPGDVNDPGTRTLIRRHVMRDIGISRRKPKPKGKRTGSSQAESSSSAGPVEGGEGSLVKLNDPISIVGSGSMDPFVKYPFELDEGGRELIASIFRNDPTSHRGLRDAWFPVGLSDEASFHQVLANSAVHMDALRGSVDPHSETFEHNSRETYHMSQALKSVNSRLASASANPAIVTDGLVGAISGFVCHDFLLGDYESWWLHMRGLKEMVRLRGGIGAFERNRELRITMSWVDLCGSYTQDTEPNFPLPVEWNTTSMLQGGVFDVPFSAARTAEVWRRVLPGRDEWVQIFEEMAVFSKQSSVDSVRSGGRSWTETTDAGAWTNPIIHHLVALRPLKFEVTPEATVEEICRLGCLLYMAPVWRKFGVQPVRMSRLCRKLRTLIASSAQVWDWGELQSLVFAERPKGVRDLVEEEFGRLEGERGG</sequence>
<dbReference type="EMBL" id="ML977139">
    <property type="protein sequence ID" value="KAF1991380.1"/>
    <property type="molecule type" value="Genomic_DNA"/>
</dbReference>
<dbReference type="InterPro" id="IPR021858">
    <property type="entry name" value="Fun_TF"/>
</dbReference>
<gene>
    <name evidence="2" type="ORF">K402DRAFT_124266</name>
</gene>
<feature type="compositionally biased region" description="Basic residues" evidence="1">
    <location>
        <begin position="107"/>
        <end position="117"/>
    </location>
</feature>
<dbReference type="PANTHER" id="PTHR37540">
    <property type="entry name" value="TRANSCRIPTION FACTOR (ACR-2), PUTATIVE-RELATED-RELATED"/>
    <property type="match status" value="1"/>
</dbReference>
<dbReference type="Proteomes" id="UP000800041">
    <property type="component" value="Unassembled WGS sequence"/>
</dbReference>